<gene>
    <name evidence="1" type="ORF">DERYTH_LOCUS16602</name>
</gene>
<accession>A0A9N9IR42</accession>
<evidence type="ECO:0000313" key="2">
    <source>
        <dbReference type="Proteomes" id="UP000789405"/>
    </source>
</evidence>
<comment type="caution">
    <text evidence="1">The sequence shown here is derived from an EMBL/GenBank/DDBJ whole genome shotgun (WGS) entry which is preliminary data.</text>
</comment>
<dbReference type="AlphaFoldDB" id="A0A9N9IR42"/>
<proteinExistence type="predicted"/>
<name>A0A9N9IR42_9GLOM</name>
<dbReference type="OrthoDB" id="2372619at2759"/>
<keyword evidence="2" id="KW-1185">Reference proteome</keyword>
<dbReference type="Proteomes" id="UP000789405">
    <property type="component" value="Unassembled WGS sequence"/>
</dbReference>
<evidence type="ECO:0000313" key="1">
    <source>
        <dbReference type="EMBL" id="CAG8747864.1"/>
    </source>
</evidence>
<protein>
    <submittedName>
        <fullName evidence="1">4177_t:CDS:1</fullName>
    </submittedName>
</protein>
<sequence length="196" mass="23392">MVKTNYYNGLNSAISQILINLQYRYSNETPEMWCSRICYPFRTLLENNLKYFSKNRFIHMTERSRDRRFMVEKRSFYIYCTVCDTLVFIYKNTIEYASNHLKKCITKKYLAYSKPVWKNKGVPSQKSVSLLSPDEIEKFIKLIGLCTVKAWRAFQLRPETWAKRVWNMVGNDGTPNEKKFLGITPRDIRISDDRYV</sequence>
<reference evidence="1" key="1">
    <citation type="submission" date="2021-06" db="EMBL/GenBank/DDBJ databases">
        <authorList>
            <person name="Kallberg Y."/>
            <person name="Tangrot J."/>
            <person name="Rosling A."/>
        </authorList>
    </citation>
    <scope>NUCLEOTIDE SEQUENCE</scope>
    <source>
        <strain evidence="1">MA453B</strain>
    </source>
</reference>
<dbReference type="EMBL" id="CAJVPY010014699">
    <property type="protein sequence ID" value="CAG8747864.1"/>
    <property type="molecule type" value="Genomic_DNA"/>
</dbReference>
<organism evidence="1 2">
    <name type="scientific">Dentiscutata erythropus</name>
    <dbReference type="NCBI Taxonomy" id="1348616"/>
    <lineage>
        <taxon>Eukaryota</taxon>
        <taxon>Fungi</taxon>
        <taxon>Fungi incertae sedis</taxon>
        <taxon>Mucoromycota</taxon>
        <taxon>Glomeromycotina</taxon>
        <taxon>Glomeromycetes</taxon>
        <taxon>Diversisporales</taxon>
        <taxon>Gigasporaceae</taxon>
        <taxon>Dentiscutata</taxon>
    </lineage>
</organism>